<accession>A0ABD0JXF9</accession>
<comment type="caution">
    <text evidence="1">The sequence shown here is derived from an EMBL/GenBank/DDBJ whole genome shotgun (WGS) entry which is preliminary data.</text>
</comment>
<organism evidence="1 2">
    <name type="scientific">Batillaria attramentaria</name>
    <dbReference type="NCBI Taxonomy" id="370345"/>
    <lineage>
        <taxon>Eukaryota</taxon>
        <taxon>Metazoa</taxon>
        <taxon>Spiralia</taxon>
        <taxon>Lophotrochozoa</taxon>
        <taxon>Mollusca</taxon>
        <taxon>Gastropoda</taxon>
        <taxon>Caenogastropoda</taxon>
        <taxon>Sorbeoconcha</taxon>
        <taxon>Cerithioidea</taxon>
        <taxon>Batillariidae</taxon>
        <taxon>Batillaria</taxon>
    </lineage>
</organism>
<reference evidence="1 2" key="1">
    <citation type="journal article" date="2023" name="Sci. Data">
        <title>Genome assembly of the Korean intertidal mud-creeper Batillaria attramentaria.</title>
        <authorList>
            <person name="Patra A.K."/>
            <person name="Ho P.T."/>
            <person name="Jun S."/>
            <person name="Lee S.J."/>
            <person name="Kim Y."/>
            <person name="Won Y.J."/>
        </authorList>
    </citation>
    <scope>NUCLEOTIDE SEQUENCE [LARGE SCALE GENOMIC DNA]</scope>
    <source>
        <strain evidence="1">Wonlab-2016</strain>
    </source>
</reference>
<dbReference type="AlphaFoldDB" id="A0ABD0JXF9"/>
<proteinExistence type="predicted"/>
<dbReference type="Proteomes" id="UP001519460">
    <property type="component" value="Unassembled WGS sequence"/>
</dbReference>
<dbReference type="EMBL" id="JACVVK020000298">
    <property type="protein sequence ID" value="KAK7479658.1"/>
    <property type="molecule type" value="Genomic_DNA"/>
</dbReference>
<evidence type="ECO:0000313" key="2">
    <source>
        <dbReference type="Proteomes" id="UP001519460"/>
    </source>
</evidence>
<name>A0ABD0JXF9_9CAEN</name>
<protein>
    <submittedName>
        <fullName evidence="1">Uncharacterized protein</fullName>
    </submittedName>
</protein>
<keyword evidence="2" id="KW-1185">Reference proteome</keyword>
<sequence length="83" mass="9139">MYWVRVPLVTARPRFLSPDPAAQVSSLQSVSQSIDPDISSRDSFADCLADCLAFSRVLGIKRVKQETTTDSWAPVHAFGMLVV</sequence>
<evidence type="ECO:0000313" key="1">
    <source>
        <dbReference type="EMBL" id="KAK7479658.1"/>
    </source>
</evidence>
<gene>
    <name evidence="1" type="ORF">BaRGS_00029124</name>
</gene>